<dbReference type="SMART" id="SM00355">
    <property type="entry name" value="ZnF_C2H2"/>
    <property type="match status" value="4"/>
</dbReference>
<dbReference type="AlphaFoldDB" id="A0AAV1GI26"/>
<keyword evidence="5 11" id="KW-0863">Zinc-finger</keyword>
<keyword evidence="8" id="KW-0238">DNA-binding</keyword>
<dbReference type="SUPFAM" id="SSF57667">
    <property type="entry name" value="beta-beta-alpha zinc fingers"/>
    <property type="match status" value="2"/>
</dbReference>
<dbReference type="FunFam" id="3.30.160.60:FF:002343">
    <property type="entry name" value="Zinc finger protein 33A"/>
    <property type="match status" value="1"/>
</dbReference>
<gene>
    <name evidence="13" type="ORF">XNOV1_A014698</name>
</gene>
<keyword evidence="10" id="KW-0539">Nucleus</keyword>
<dbReference type="Gene3D" id="3.30.160.60">
    <property type="entry name" value="Classic Zinc Finger"/>
    <property type="match status" value="4"/>
</dbReference>
<evidence type="ECO:0000256" key="9">
    <source>
        <dbReference type="ARBA" id="ARBA00023163"/>
    </source>
</evidence>
<dbReference type="EMBL" id="OY660877">
    <property type="protein sequence ID" value="CAJ1072870.1"/>
    <property type="molecule type" value="Genomic_DNA"/>
</dbReference>
<keyword evidence="9" id="KW-0804">Transcription</keyword>
<dbReference type="InterPro" id="IPR013087">
    <property type="entry name" value="Znf_C2H2_type"/>
</dbReference>
<dbReference type="GO" id="GO:0000981">
    <property type="term" value="F:DNA-binding transcription factor activity, RNA polymerase II-specific"/>
    <property type="evidence" value="ECO:0007669"/>
    <property type="project" value="TreeGrafter"/>
</dbReference>
<evidence type="ECO:0000256" key="5">
    <source>
        <dbReference type="ARBA" id="ARBA00022771"/>
    </source>
</evidence>
<proteinExistence type="inferred from homology"/>
<evidence type="ECO:0000259" key="12">
    <source>
        <dbReference type="PROSITE" id="PS50157"/>
    </source>
</evidence>
<dbReference type="GO" id="GO:0005634">
    <property type="term" value="C:nucleus"/>
    <property type="evidence" value="ECO:0007669"/>
    <property type="project" value="UniProtKB-SubCell"/>
</dbReference>
<evidence type="ECO:0000256" key="3">
    <source>
        <dbReference type="ARBA" id="ARBA00022723"/>
    </source>
</evidence>
<dbReference type="InterPro" id="IPR036236">
    <property type="entry name" value="Znf_C2H2_sf"/>
</dbReference>
<keyword evidence="3" id="KW-0479">Metal-binding</keyword>
<protein>
    <submittedName>
        <fullName evidence="13">Zinc finger protein 583-like</fullName>
    </submittedName>
</protein>
<dbReference type="PROSITE" id="PS00028">
    <property type="entry name" value="ZINC_FINGER_C2H2_1"/>
    <property type="match status" value="4"/>
</dbReference>
<dbReference type="Proteomes" id="UP001178508">
    <property type="component" value="Chromosome 14"/>
</dbReference>
<name>A0AAV1GI26_XYRNO</name>
<feature type="domain" description="C2H2-type" evidence="12">
    <location>
        <begin position="343"/>
        <end position="370"/>
    </location>
</feature>
<keyword evidence="7" id="KW-0805">Transcription regulation</keyword>
<evidence type="ECO:0000313" key="14">
    <source>
        <dbReference type="Proteomes" id="UP001178508"/>
    </source>
</evidence>
<evidence type="ECO:0000256" key="2">
    <source>
        <dbReference type="ARBA" id="ARBA00006991"/>
    </source>
</evidence>
<comment type="subcellular location">
    <subcellularLocation>
        <location evidence="1">Nucleus</location>
    </subcellularLocation>
</comment>
<dbReference type="GO" id="GO:0000978">
    <property type="term" value="F:RNA polymerase II cis-regulatory region sequence-specific DNA binding"/>
    <property type="evidence" value="ECO:0007669"/>
    <property type="project" value="TreeGrafter"/>
</dbReference>
<feature type="domain" description="C2H2-type" evidence="12">
    <location>
        <begin position="371"/>
        <end position="397"/>
    </location>
</feature>
<evidence type="ECO:0000256" key="6">
    <source>
        <dbReference type="ARBA" id="ARBA00022833"/>
    </source>
</evidence>
<dbReference type="FunFam" id="3.30.160.60:FF:000184">
    <property type="entry name" value="Zinc finger protein 333"/>
    <property type="match status" value="1"/>
</dbReference>
<feature type="domain" description="C2H2-type" evidence="12">
    <location>
        <begin position="315"/>
        <end position="342"/>
    </location>
</feature>
<evidence type="ECO:0000256" key="8">
    <source>
        <dbReference type="ARBA" id="ARBA00023125"/>
    </source>
</evidence>
<dbReference type="Pfam" id="PF13912">
    <property type="entry name" value="zf-C2H2_6"/>
    <property type="match status" value="1"/>
</dbReference>
<keyword evidence="14" id="KW-1185">Reference proteome</keyword>
<accession>A0AAV1GI26</accession>
<comment type="similarity">
    <text evidence="2">Belongs to the krueppel C2H2-type zinc-finger protein family.</text>
</comment>
<dbReference type="PANTHER" id="PTHR23235">
    <property type="entry name" value="KRUEPPEL-LIKE TRANSCRIPTION FACTOR"/>
    <property type="match status" value="1"/>
</dbReference>
<evidence type="ECO:0000256" key="4">
    <source>
        <dbReference type="ARBA" id="ARBA00022737"/>
    </source>
</evidence>
<dbReference type="FunFam" id="3.30.160.60:FF:001480">
    <property type="entry name" value="Si:cabz01071911.3"/>
    <property type="match status" value="1"/>
</dbReference>
<keyword evidence="4" id="KW-0677">Repeat</keyword>
<sequence>MSFPSAFGTQIAAIMDVLANAAVAEITKLVEDGAVVLRLEICRRDSEIEELKRSLERMEAELCKTRESVKIRATEEKQQQTDRAVQVLLEDDQETFAAYMEPEAADPLHEPRGDEESHDIKAAVKQEPAAELAAQEQTNNAVTEDICFERDELIWPPSALRLFDNNSDALQEQTQIFSPQPEHTKKTYAGEISVDSSSVPIKDELESRPVCSEGSPVEIVQKELFRHISNPVHQPVSQQAGPSLSFPHAQRQTLNRFGQNTEDHILSRKFQRVKRITPVPRANQKLFICSICTKGFPRLSQLEAHKATHQTLKPYRCLECGKSFTQKRRLQTHQSVHTGEKPFSCKICGKMFSRPDNCRRHERFHSGLKPHSCGECGKNFTVLGNLKMHQEIHRKGR</sequence>
<evidence type="ECO:0000256" key="1">
    <source>
        <dbReference type="ARBA" id="ARBA00004123"/>
    </source>
</evidence>
<keyword evidence="6" id="KW-0862">Zinc</keyword>
<dbReference type="PROSITE" id="PS50157">
    <property type="entry name" value="ZINC_FINGER_C2H2_2"/>
    <property type="match status" value="4"/>
</dbReference>
<dbReference type="Pfam" id="PF00096">
    <property type="entry name" value="zf-C2H2"/>
    <property type="match status" value="3"/>
</dbReference>
<reference evidence="13" key="1">
    <citation type="submission" date="2023-08" db="EMBL/GenBank/DDBJ databases">
        <authorList>
            <person name="Alioto T."/>
            <person name="Alioto T."/>
            <person name="Gomez Garrido J."/>
        </authorList>
    </citation>
    <scope>NUCLEOTIDE SEQUENCE</scope>
</reference>
<dbReference type="GO" id="GO:0008270">
    <property type="term" value="F:zinc ion binding"/>
    <property type="evidence" value="ECO:0007669"/>
    <property type="project" value="UniProtKB-KW"/>
</dbReference>
<evidence type="ECO:0000256" key="7">
    <source>
        <dbReference type="ARBA" id="ARBA00023015"/>
    </source>
</evidence>
<evidence type="ECO:0000313" key="13">
    <source>
        <dbReference type="EMBL" id="CAJ1072870.1"/>
    </source>
</evidence>
<feature type="domain" description="C2H2-type" evidence="12">
    <location>
        <begin position="287"/>
        <end position="314"/>
    </location>
</feature>
<dbReference type="PANTHER" id="PTHR23235:SF142">
    <property type="entry name" value="ZINC FINGER PROTEIN 384"/>
    <property type="match status" value="1"/>
</dbReference>
<evidence type="ECO:0000256" key="10">
    <source>
        <dbReference type="ARBA" id="ARBA00023242"/>
    </source>
</evidence>
<evidence type="ECO:0000256" key="11">
    <source>
        <dbReference type="PROSITE-ProRule" id="PRU00042"/>
    </source>
</evidence>
<organism evidence="13 14">
    <name type="scientific">Xyrichtys novacula</name>
    <name type="common">Pearly razorfish</name>
    <name type="synonym">Hemipteronotus novacula</name>
    <dbReference type="NCBI Taxonomy" id="13765"/>
    <lineage>
        <taxon>Eukaryota</taxon>
        <taxon>Metazoa</taxon>
        <taxon>Chordata</taxon>
        <taxon>Craniata</taxon>
        <taxon>Vertebrata</taxon>
        <taxon>Euteleostomi</taxon>
        <taxon>Actinopterygii</taxon>
        <taxon>Neopterygii</taxon>
        <taxon>Teleostei</taxon>
        <taxon>Neoteleostei</taxon>
        <taxon>Acanthomorphata</taxon>
        <taxon>Eupercaria</taxon>
        <taxon>Labriformes</taxon>
        <taxon>Labridae</taxon>
        <taxon>Xyrichtys</taxon>
    </lineage>
</organism>